<protein>
    <submittedName>
        <fullName evidence="3">Multidrug-efflux transporter 2 regulator</fullName>
    </submittedName>
</protein>
<dbReference type="Proteomes" id="UP000003081">
    <property type="component" value="Unassembled WGS sequence"/>
</dbReference>
<dbReference type="SMART" id="SM00422">
    <property type="entry name" value="HTH_MERR"/>
    <property type="match status" value="1"/>
</dbReference>
<proteinExistence type="predicted"/>
<gene>
    <name evidence="3" type="ORF">CLP_0925</name>
</gene>
<dbReference type="EMBL" id="ACOM01000001">
    <property type="protein sequence ID" value="EEP56316.1"/>
    <property type="molecule type" value="Genomic_DNA"/>
</dbReference>
<evidence type="ECO:0000259" key="2">
    <source>
        <dbReference type="PROSITE" id="PS50937"/>
    </source>
</evidence>
<sequence>MDKHIKYYTTGEFAQLCGVNKKTLFHYDNINLLKPEKITENGYRYYSSNQLELFSVINILKDLEMPLKEIKEFLDTRTPEKTVDLFNKEKSIIEDKISHLKRVQKLLDVKLEIIEEAQTCSHEIFIEHHYEEIIILSDIVKNTGESYDVNTFAEHIKYCKKNNLSYGYTIGSIIKKEHFINEDFNSINNFILYDYYFSKVPNLKMFNKYPKKPEGDYAVIYHFGYYDTVYKSYKKLFEFLNKENLKIDGDAYEEVLIDDVVTRNIDDYVIKVSIKIKKKYKNK</sequence>
<keyword evidence="4" id="KW-1185">Reference proteome</keyword>
<dbReference type="PROSITE" id="PS00552">
    <property type="entry name" value="HTH_MERR_1"/>
    <property type="match status" value="1"/>
</dbReference>
<comment type="caution">
    <text evidence="3">The sequence shown here is derived from an EMBL/GenBank/DDBJ whole genome shotgun (WGS) entry which is preliminary data.</text>
</comment>
<dbReference type="Pfam" id="PF06445">
    <property type="entry name" value="GyrI-like"/>
    <property type="match status" value="1"/>
</dbReference>
<dbReference type="PANTHER" id="PTHR30204">
    <property type="entry name" value="REDOX-CYCLING DRUG-SENSING TRANSCRIPTIONAL ACTIVATOR SOXR"/>
    <property type="match status" value="1"/>
</dbReference>
<dbReference type="RefSeq" id="WP_003412526.1">
    <property type="nucleotide sequence ID" value="NZ_ACOM01000001.1"/>
</dbReference>
<evidence type="ECO:0000313" key="4">
    <source>
        <dbReference type="Proteomes" id="UP000003081"/>
    </source>
</evidence>
<evidence type="ECO:0000256" key="1">
    <source>
        <dbReference type="ARBA" id="ARBA00023125"/>
    </source>
</evidence>
<dbReference type="Gene3D" id="3.20.80.10">
    <property type="entry name" value="Regulatory factor, effector binding domain"/>
    <property type="match status" value="1"/>
</dbReference>
<dbReference type="InterPro" id="IPR009061">
    <property type="entry name" value="DNA-bd_dom_put_sf"/>
</dbReference>
<evidence type="ECO:0000313" key="3">
    <source>
        <dbReference type="EMBL" id="EEP56316.1"/>
    </source>
</evidence>
<dbReference type="GO" id="GO:0003700">
    <property type="term" value="F:DNA-binding transcription factor activity"/>
    <property type="evidence" value="ECO:0007669"/>
    <property type="project" value="InterPro"/>
</dbReference>
<feature type="domain" description="HTH merR-type" evidence="2">
    <location>
        <begin position="7"/>
        <end position="76"/>
    </location>
</feature>
<name>C4ICP6_CLOBU</name>
<dbReference type="STRING" id="1492.ATN24_19590"/>
<dbReference type="PROSITE" id="PS50937">
    <property type="entry name" value="HTH_MERR_2"/>
    <property type="match status" value="1"/>
</dbReference>
<reference evidence="3 4" key="1">
    <citation type="submission" date="2009-08" db="EMBL/GenBank/DDBJ databases">
        <authorList>
            <person name="Shrivastava S."/>
            <person name="Brinkac L.B."/>
            <person name="Brown J.L."/>
            <person name="Bruce D.B."/>
            <person name="Detter C."/>
            <person name="Green L.D."/>
            <person name="Munk C.A."/>
            <person name="Rogers Y.C."/>
            <person name="Tapia R."/>
            <person name="Sims D.R."/>
            <person name="Smith L.A."/>
            <person name="Smith T.J."/>
            <person name="Sutton G."/>
            <person name="Brettin T."/>
        </authorList>
    </citation>
    <scope>NUCLEOTIDE SEQUENCE [LARGE SCALE GENOMIC DNA]</scope>
    <source>
        <strain evidence="4">E4 str. BoNT E BL5262</strain>
    </source>
</reference>
<keyword evidence="1" id="KW-0238">DNA-binding</keyword>
<dbReference type="InterPro" id="IPR047057">
    <property type="entry name" value="MerR_fam"/>
</dbReference>
<dbReference type="InterPro" id="IPR000551">
    <property type="entry name" value="MerR-type_HTH_dom"/>
</dbReference>
<dbReference type="SUPFAM" id="SSF55136">
    <property type="entry name" value="Probable bacterial effector-binding domain"/>
    <property type="match status" value="1"/>
</dbReference>
<dbReference type="Pfam" id="PF13411">
    <property type="entry name" value="MerR_1"/>
    <property type="match status" value="1"/>
</dbReference>
<dbReference type="eggNOG" id="COG4978">
    <property type="taxonomic scope" value="Bacteria"/>
</dbReference>
<dbReference type="PANTHER" id="PTHR30204:SF85">
    <property type="entry name" value="MULTIDRUG-EFFLUX TRANSPORTER 2 REGULATOR"/>
    <property type="match status" value="1"/>
</dbReference>
<organism evidence="3 4">
    <name type="scientific">Clostridium butyricum E4 str. BoNT E BL5262</name>
    <dbReference type="NCBI Taxonomy" id="632245"/>
    <lineage>
        <taxon>Bacteria</taxon>
        <taxon>Bacillati</taxon>
        <taxon>Bacillota</taxon>
        <taxon>Clostridia</taxon>
        <taxon>Eubacteriales</taxon>
        <taxon>Clostridiaceae</taxon>
        <taxon>Clostridium</taxon>
    </lineage>
</organism>
<dbReference type="HOGENOM" id="CLU_065103_0_2_9"/>
<dbReference type="GO" id="GO:0003677">
    <property type="term" value="F:DNA binding"/>
    <property type="evidence" value="ECO:0007669"/>
    <property type="project" value="UniProtKB-KW"/>
</dbReference>
<dbReference type="AlphaFoldDB" id="C4ICP6"/>
<dbReference type="eggNOG" id="COG0789">
    <property type="taxonomic scope" value="Bacteria"/>
</dbReference>
<dbReference type="InterPro" id="IPR011256">
    <property type="entry name" value="Reg_factor_effector_dom_sf"/>
</dbReference>
<dbReference type="SUPFAM" id="SSF46955">
    <property type="entry name" value="Putative DNA-binding domain"/>
    <property type="match status" value="1"/>
</dbReference>
<accession>C4ICP6</accession>
<dbReference type="Gene3D" id="1.10.1660.10">
    <property type="match status" value="1"/>
</dbReference>
<dbReference type="InterPro" id="IPR029442">
    <property type="entry name" value="GyrI-like"/>
</dbReference>